<keyword evidence="10" id="KW-1185">Reference proteome</keyword>
<dbReference type="Pfam" id="PF02449">
    <property type="entry name" value="Glyco_hydro_42"/>
    <property type="match status" value="1"/>
</dbReference>
<dbReference type="InterPro" id="IPR013529">
    <property type="entry name" value="Glyco_hydro_42_N"/>
</dbReference>
<evidence type="ECO:0000256" key="2">
    <source>
        <dbReference type="ARBA" id="ARBA00005940"/>
    </source>
</evidence>
<protein>
    <recommendedName>
        <fullName evidence="3 6">Beta-galactosidase</fullName>
        <shortName evidence="6">Beta-gal</shortName>
        <ecNumber evidence="3 6">3.2.1.23</ecNumber>
    </recommendedName>
</protein>
<keyword evidence="4 6" id="KW-0378">Hydrolase</keyword>
<gene>
    <name evidence="9" type="ORF">QIT00_21415</name>
</gene>
<dbReference type="Gene3D" id="3.20.20.80">
    <property type="entry name" value="Glycosidases"/>
    <property type="match status" value="1"/>
</dbReference>
<dbReference type="SUPFAM" id="SSF51445">
    <property type="entry name" value="(Trans)glycosidases"/>
    <property type="match status" value="1"/>
</dbReference>
<dbReference type="InterPro" id="IPR017853">
    <property type="entry name" value="GH"/>
</dbReference>
<feature type="domain" description="Glycoside hydrolase family 42 N-terminal" evidence="7">
    <location>
        <begin position="36"/>
        <end position="405"/>
    </location>
</feature>
<evidence type="ECO:0000256" key="4">
    <source>
        <dbReference type="ARBA" id="ARBA00022801"/>
    </source>
</evidence>
<evidence type="ECO:0000313" key="10">
    <source>
        <dbReference type="Proteomes" id="UP001237105"/>
    </source>
</evidence>
<comment type="similarity">
    <text evidence="2 6">Belongs to the glycosyl hydrolase 42 family.</text>
</comment>
<dbReference type="Proteomes" id="UP001237105">
    <property type="component" value="Unassembled WGS sequence"/>
</dbReference>
<dbReference type="CDD" id="cd03143">
    <property type="entry name" value="A4_beta-galactosidase_middle_domain"/>
    <property type="match status" value="1"/>
</dbReference>
<evidence type="ECO:0000256" key="1">
    <source>
        <dbReference type="ARBA" id="ARBA00001412"/>
    </source>
</evidence>
<accession>A0ABT6SZP6</accession>
<keyword evidence="5 6" id="KW-0326">Glycosidase</keyword>
<sequence length="651" mass="72312">MTYGQGEFGTRAEQPGGPARLAHFYDRLDSIAYGGDYNPEQWGPETHAEDAELMRVAGVNLATVGIFSWAKSEPAPGAYDFGWLDGHLDRLADAGVAVCLATMTASPPAWLARLHPETLPMTADGTRLHPGSRQHWCPSSPVFRQYATRLVEQLAKRYAGHPALALWHIGNEFGCHISRHCHCEVSTAAFRRWLRARYGTLDALNSAWSTDFWSQRYGDWEEIHTPRTAPSFRNPTQQLDYLRFSSDELLECYRAEKAVLDAVTPGVPVTTNFVPVAKTLDLFTWAREMDVVSYDSYPDPHDPDSVHEAAFSYDVMRGLRDGQPWLLMEQAPSAVNWRTRNGRKQPGRMRLDSWQAVAHGADSVLFFQWRQSRGGAEKFHSAMVPHGGPETRIFREATALGAELAAHPELLGSVPERAEAALLLDWPNWWALEQDAHPSADARMLDAAHAHHRPLYDASVPCDVVPVDRDWSAYKLLLVPNLYSVSQETADRLHTYVSSGGTLLMSYFSGITDEHDRVHLGGYPAPFRELLGLRVEEFEPLPEGGALRFGGGGEGTLWSEELALEGAAPILTYADGRPAATRNPYGTGHAWYLGTRPDPVTMRAILDRARLDAGIRAPDLPVGTQVRTRITADGRRVAIRLDHREGTVTVS</sequence>
<dbReference type="InterPro" id="IPR013738">
    <property type="entry name" value="Beta_galactosidase_Trimer"/>
</dbReference>
<dbReference type="InterPro" id="IPR003476">
    <property type="entry name" value="Glyco_hydro_42"/>
</dbReference>
<dbReference type="RefSeq" id="WP_282536949.1">
    <property type="nucleotide sequence ID" value="NZ_JASCIS010000021.1"/>
</dbReference>
<comment type="caution">
    <text evidence="9">The sequence shown here is derived from an EMBL/GenBank/DDBJ whole genome shotgun (WGS) entry which is preliminary data.</text>
</comment>
<dbReference type="EMBL" id="JASCIS010000021">
    <property type="protein sequence ID" value="MDI3421082.1"/>
    <property type="molecule type" value="Genomic_DNA"/>
</dbReference>
<evidence type="ECO:0000259" key="8">
    <source>
        <dbReference type="Pfam" id="PF08532"/>
    </source>
</evidence>
<dbReference type="EC" id="3.2.1.23" evidence="3 6"/>
<dbReference type="PIRSF" id="PIRSF001084">
    <property type="entry name" value="B-galactosidase"/>
    <property type="match status" value="1"/>
</dbReference>
<name>A0ABT6SZP6_9ACTN</name>
<reference evidence="9 10" key="1">
    <citation type="submission" date="2023-05" db="EMBL/GenBank/DDBJ databases">
        <title>Draft genome sequence of Streptomyces sp. B-S-A12 isolated from a cave soil in Thailand.</title>
        <authorList>
            <person name="Chamroensaksri N."/>
            <person name="Muangham S."/>
        </authorList>
    </citation>
    <scope>NUCLEOTIDE SEQUENCE [LARGE SCALE GENOMIC DNA]</scope>
    <source>
        <strain evidence="9 10">B-S-A12</strain>
    </source>
</reference>
<dbReference type="PANTHER" id="PTHR36447">
    <property type="entry name" value="BETA-GALACTOSIDASE GANA"/>
    <property type="match status" value="1"/>
</dbReference>
<dbReference type="Pfam" id="PF08532">
    <property type="entry name" value="Glyco_hydro_42M"/>
    <property type="match status" value="1"/>
</dbReference>
<evidence type="ECO:0000256" key="3">
    <source>
        <dbReference type="ARBA" id="ARBA00012756"/>
    </source>
</evidence>
<dbReference type="InterPro" id="IPR029062">
    <property type="entry name" value="Class_I_gatase-like"/>
</dbReference>
<feature type="domain" description="Beta-galactosidase trimerisation" evidence="8">
    <location>
        <begin position="418"/>
        <end position="615"/>
    </location>
</feature>
<dbReference type="Gene3D" id="3.40.50.880">
    <property type="match status" value="1"/>
</dbReference>
<proteinExistence type="inferred from homology"/>
<evidence type="ECO:0000259" key="7">
    <source>
        <dbReference type="Pfam" id="PF02449"/>
    </source>
</evidence>
<dbReference type="SUPFAM" id="SSF52317">
    <property type="entry name" value="Class I glutamine amidotransferase-like"/>
    <property type="match status" value="1"/>
</dbReference>
<evidence type="ECO:0000256" key="6">
    <source>
        <dbReference type="PIRNR" id="PIRNR001084"/>
    </source>
</evidence>
<comment type="catalytic activity">
    <reaction evidence="1 6">
        <text>Hydrolysis of terminal non-reducing beta-D-galactose residues in beta-D-galactosides.</text>
        <dbReference type="EC" id="3.2.1.23"/>
    </reaction>
</comment>
<organism evidence="9 10">
    <name type="scientific">Streptomyces luteolus</name>
    <dbReference type="NCBI Taxonomy" id="3043615"/>
    <lineage>
        <taxon>Bacteria</taxon>
        <taxon>Bacillati</taxon>
        <taxon>Actinomycetota</taxon>
        <taxon>Actinomycetes</taxon>
        <taxon>Kitasatosporales</taxon>
        <taxon>Streptomycetaceae</taxon>
        <taxon>Streptomyces</taxon>
    </lineage>
</organism>
<dbReference type="PANTHER" id="PTHR36447:SF1">
    <property type="entry name" value="BETA-GALACTOSIDASE GANA"/>
    <property type="match status" value="1"/>
</dbReference>
<evidence type="ECO:0000256" key="5">
    <source>
        <dbReference type="ARBA" id="ARBA00023295"/>
    </source>
</evidence>
<evidence type="ECO:0000313" key="9">
    <source>
        <dbReference type="EMBL" id="MDI3421082.1"/>
    </source>
</evidence>